<gene>
    <name evidence="2" type="ORF">PAUS00366_LOCUS3129</name>
</gene>
<protein>
    <submittedName>
        <fullName evidence="2">Uncharacterized protein</fullName>
    </submittedName>
</protein>
<feature type="compositionally biased region" description="Polar residues" evidence="1">
    <location>
        <begin position="145"/>
        <end position="155"/>
    </location>
</feature>
<organism evidence="2">
    <name type="scientific">Pseudo-nitzschia australis</name>
    <dbReference type="NCBI Taxonomy" id="44445"/>
    <lineage>
        <taxon>Eukaryota</taxon>
        <taxon>Sar</taxon>
        <taxon>Stramenopiles</taxon>
        <taxon>Ochrophyta</taxon>
        <taxon>Bacillariophyta</taxon>
        <taxon>Bacillariophyceae</taxon>
        <taxon>Bacillariophycidae</taxon>
        <taxon>Bacillariales</taxon>
        <taxon>Bacillariaceae</taxon>
        <taxon>Pseudo-nitzschia</taxon>
    </lineage>
</organism>
<evidence type="ECO:0000256" key="1">
    <source>
        <dbReference type="SAM" id="MobiDB-lite"/>
    </source>
</evidence>
<name>A0A7S4ABU0_9STRA</name>
<feature type="region of interest" description="Disordered" evidence="1">
    <location>
        <begin position="102"/>
        <end position="122"/>
    </location>
</feature>
<proteinExistence type="predicted"/>
<feature type="compositionally biased region" description="Low complexity" evidence="1">
    <location>
        <begin position="106"/>
        <end position="119"/>
    </location>
</feature>
<dbReference type="EMBL" id="HBIX01004010">
    <property type="protein sequence ID" value="CAE0710402.1"/>
    <property type="molecule type" value="Transcribed_RNA"/>
</dbReference>
<accession>A0A7S4ABU0</accession>
<feature type="region of interest" description="Disordered" evidence="1">
    <location>
        <begin position="137"/>
        <end position="160"/>
    </location>
</feature>
<reference evidence="2" key="1">
    <citation type="submission" date="2021-01" db="EMBL/GenBank/DDBJ databases">
        <authorList>
            <person name="Corre E."/>
            <person name="Pelletier E."/>
            <person name="Niang G."/>
            <person name="Scheremetjew M."/>
            <person name="Finn R."/>
            <person name="Kale V."/>
            <person name="Holt S."/>
            <person name="Cochrane G."/>
            <person name="Meng A."/>
            <person name="Brown T."/>
            <person name="Cohen L."/>
        </authorList>
    </citation>
    <scope>NUCLEOTIDE SEQUENCE</scope>
    <source>
        <strain evidence="2">10249 10 AB</strain>
    </source>
</reference>
<sequence>MEGSIDLTLQSIQGVGWRPYGTYGGSDAVPLSTIKAHVSFSGSAPNMKVSSFAMCPDKGKLVVESSTHEIVEISERETEMNPQKTQLLNTTFTDPFEEKRLHQRLSSNNSSSSNTSSSSYRPHLQFDLRKGNCVEGGDVHDWNPGATTDASDTRPTPNPQHDRLIKLHISFRSVEGDAIDICSEGVADLRLPEINFESLPLILDLPITPSTSNNSTDTPQIFFESSAYICVHLDDASKRQHDLTTHTTESQEYVLSDHVDEIELVGMVKKIHEYEEMTKIRNDAAKPNLFGGGHKGVVRRRFWALQCGGTMDIKHSIQAFFDGMRGIRTKCVDPDQELFTNDTMTSTIVTRDSLEI</sequence>
<dbReference type="AlphaFoldDB" id="A0A7S4ABU0"/>
<evidence type="ECO:0000313" key="2">
    <source>
        <dbReference type="EMBL" id="CAE0710402.1"/>
    </source>
</evidence>